<dbReference type="PROSITE" id="PS01117">
    <property type="entry name" value="HTH_MARR_1"/>
    <property type="match status" value="1"/>
</dbReference>
<protein>
    <submittedName>
        <fullName evidence="5">MarR family transcriptional regulator</fullName>
    </submittedName>
</protein>
<dbReference type="InterPro" id="IPR000835">
    <property type="entry name" value="HTH_MarR-typ"/>
</dbReference>
<evidence type="ECO:0000313" key="5">
    <source>
        <dbReference type="EMBL" id="XAF70281.1"/>
    </source>
</evidence>
<reference evidence="5 6" key="1">
    <citation type="journal article" date="2024" name="Pathogens">
        <title>Staphylococcus hsinchuensis sp. nov., Isolated from Soymilk.</title>
        <authorList>
            <person name="Wang Y.T."/>
            <person name="Lin Y.C."/>
            <person name="Hsieh Y.H."/>
            <person name="Lin Y.T."/>
            <person name="Hamada M."/>
            <person name="Chen C.C."/>
            <person name="Liou J.S."/>
            <person name="Lee A.Y."/>
            <person name="Zhang W.L."/>
            <person name="Chen Y.T."/>
            <person name="Huang C.H."/>
        </authorList>
    </citation>
    <scope>NUCLEOTIDE SEQUENCE [LARGE SCALE GENOMIC DNA]</scope>
    <source>
        <strain evidence="5 6">H164</strain>
    </source>
</reference>
<dbReference type="RefSeq" id="WP_251520081.1">
    <property type="nucleotide sequence ID" value="NZ_CP128355.1"/>
</dbReference>
<accession>A0ABZ3EBT4</accession>
<evidence type="ECO:0000259" key="4">
    <source>
        <dbReference type="PROSITE" id="PS50995"/>
    </source>
</evidence>
<dbReference type="InterPro" id="IPR036388">
    <property type="entry name" value="WH-like_DNA-bd_sf"/>
</dbReference>
<dbReference type="SMART" id="SM00347">
    <property type="entry name" value="HTH_MARR"/>
    <property type="match status" value="1"/>
</dbReference>
<dbReference type="InterPro" id="IPR023187">
    <property type="entry name" value="Tscrpt_reg_MarR-type_CS"/>
</dbReference>
<gene>
    <name evidence="5" type="ORF">QQM35_09425</name>
</gene>
<dbReference type="SUPFAM" id="SSF46785">
    <property type="entry name" value="Winged helix' DNA-binding domain"/>
    <property type="match status" value="1"/>
</dbReference>
<dbReference type="Gene3D" id="1.10.10.10">
    <property type="entry name" value="Winged helix-like DNA-binding domain superfamily/Winged helix DNA-binding domain"/>
    <property type="match status" value="1"/>
</dbReference>
<keyword evidence="3" id="KW-0804">Transcription</keyword>
<dbReference type="Proteomes" id="UP001436297">
    <property type="component" value="Chromosome"/>
</dbReference>
<dbReference type="InterPro" id="IPR036390">
    <property type="entry name" value="WH_DNA-bd_sf"/>
</dbReference>
<dbReference type="PROSITE" id="PS50995">
    <property type="entry name" value="HTH_MARR_2"/>
    <property type="match status" value="1"/>
</dbReference>
<dbReference type="EMBL" id="CP128355">
    <property type="protein sequence ID" value="XAF70281.1"/>
    <property type="molecule type" value="Genomic_DNA"/>
</dbReference>
<dbReference type="PANTHER" id="PTHR42756:SF1">
    <property type="entry name" value="TRANSCRIPTIONAL REPRESSOR OF EMRAB OPERON"/>
    <property type="match status" value="1"/>
</dbReference>
<keyword evidence="1" id="KW-0805">Transcription regulation</keyword>
<evidence type="ECO:0000313" key="6">
    <source>
        <dbReference type="Proteomes" id="UP001436297"/>
    </source>
</evidence>
<evidence type="ECO:0000256" key="2">
    <source>
        <dbReference type="ARBA" id="ARBA00023125"/>
    </source>
</evidence>
<proteinExistence type="predicted"/>
<sequence>MKDFYLYDSPSFKRLKNLRQDYPELDPNSVMLYLELQKTYKLMKEKHDNLMQQYEISDAKFTIMMLLTKEQDMTLAPSQLSKKIGSKKSTITGILKGMENKGLIQRKLYEEDKRTNYVQLTKEGLTVLKKVLPENYELVSSMFETFTSEEKETFYNLISKLKNKLLKDEENEEEN</sequence>
<feature type="domain" description="HTH marR-type" evidence="4">
    <location>
        <begin position="29"/>
        <end position="163"/>
    </location>
</feature>
<dbReference type="Pfam" id="PF01047">
    <property type="entry name" value="MarR"/>
    <property type="match status" value="1"/>
</dbReference>
<evidence type="ECO:0000256" key="3">
    <source>
        <dbReference type="ARBA" id="ARBA00023163"/>
    </source>
</evidence>
<dbReference type="PANTHER" id="PTHR42756">
    <property type="entry name" value="TRANSCRIPTIONAL REGULATOR, MARR"/>
    <property type="match status" value="1"/>
</dbReference>
<keyword evidence="6" id="KW-1185">Reference proteome</keyword>
<keyword evidence="2" id="KW-0238">DNA-binding</keyword>
<dbReference type="PRINTS" id="PR00598">
    <property type="entry name" value="HTHMARR"/>
</dbReference>
<evidence type="ECO:0000256" key="1">
    <source>
        <dbReference type="ARBA" id="ARBA00023015"/>
    </source>
</evidence>
<name>A0ABZ3EBT4_9STAP</name>
<organism evidence="5 6">
    <name type="scientific">Staphylococcus hsinchuensis</name>
    <dbReference type="NCBI Taxonomy" id="3051183"/>
    <lineage>
        <taxon>Bacteria</taxon>
        <taxon>Bacillati</taxon>
        <taxon>Bacillota</taxon>
        <taxon>Bacilli</taxon>
        <taxon>Bacillales</taxon>
        <taxon>Staphylococcaceae</taxon>
        <taxon>Staphylococcus</taxon>
    </lineage>
</organism>